<dbReference type="EMBL" id="JAMKPW020000014">
    <property type="protein sequence ID" value="KAK8211378.1"/>
    <property type="molecule type" value="Genomic_DNA"/>
</dbReference>
<accession>A0ACC3SFR2</accession>
<gene>
    <name evidence="1" type="ORF">M8818_003345</name>
</gene>
<dbReference type="Proteomes" id="UP001320706">
    <property type="component" value="Unassembled WGS sequence"/>
</dbReference>
<keyword evidence="2" id="KW-1185">Reference proteome</keyword>
<protein>
    <submittedName>
        <fullName evidence="1">Uncharacterized protein</fullName>
    </submittedName>
</protein>
<proteinExistence type="predicted"/>
<evidence type="ECO:0000313" key="1">
    <source>
        <dbReference type="EMBL" id="KAK8211378.1"/>
    </source>
</evidence>
<sequence>MAGGRRRSSIPDDAHLASLGIKQELKRNFSPLAMLGLAFAILNSWTALSASLSLALPSGGPTAVIWGLITAGICNLCLAASLAEFLSAYPSAGGQYHWVAVISWKRWVPILSWITGWINTSGWIALVASGGLLGSQLILGVISLYDPSYAPQRWHQFLIYIGYNFVAFLINAFMNHLLPYVNKAAITWSIAGFAIICITVLSCASPNYSTGDFVFREFINETGWPDGIAWLLGLLQGGLGLTGYDAVAHMIEEIPNAAIEGPKIMIYCVAIGTFTGFVFLTCLLFVAGDVNQVIDSAAGPLLQILYNATQSKAGAVCLLIFPLVCLLFATTSIMTTSTRMTWAFARDRGIPASKFFARVHPTLDVPLNSLILTTVIVVIFGCIFLGSSSAFNAIISASVVALGVSYAIPIAINCLQGRRKLPADRLFKLPEWFAWFANLLGIVYVIVTTVLFLFPPDLPTTGSDMNYCVVAFAIVLIISTFQWFIDGRKNYTGPQIMIDDHVLVAASSNDGYEKRDPEMGNNTVPDLDDEGKEKLEE</sequence>
<name>A0ACC3SFR2_9PEZI</name>
<reference evidence="1" key="1">
    <citation type="submission" date="2024-02" db="EMBL/GenBank/DDBJ databases">
        <title>Metagenome Assembled Genome of Zalaria obscura JY119.</title>
        <authorList>
            <person name="Vighnesh L."/>
            <person name="Jagadeeshwari U."/>
            <person name="Venkata Ramana C."/>
            <person name="Sasikala C."/>
        </authorList>
    </citation>
    <scope>NUCLEOTIDE SEQUENCE</scope>
    <source>
        <strain evidence="1">JY119</strain>
    </source>
</reference>
<evidence type="ECO:0000313" key="2">
    <source>
        <dbReference type="Proteomes" id="UP001320706"/>
    </source>
</evidence>
<comment type="caution">
    <text evidence="1">The sequence shown here is derived from an EMBL/GenBank/DDBJ whole genome shotgun (WGS) entry which is preliminary data.</text>
</comment>
<organism evidence="1 2">
    <name type="scientific">Zalaria obscura</name>
    <dbReference type="NCBI Taxonomy" id="2024903"/>
    <lineage>
        <taxon>Eukaryota</taxon>
        <taxon>Fungi</taxon>
        <taxon>Dikarya</taxon>
        <taxon>Ascomycota</taxon>
        <taxon>Pezizomycotina</taxon>
        <taxon>Dothideomycetes</taxon>
        <taxon>Dothideomycetidae</taxon>
        <taxon>Dothideales</taxon>
        <taxon>Zalariaceae</taxon>
        <taxon>Zalaria</taxon>
    </lineage>
</organism>